<reference evidence="1 2" key="1">
    <citation type="journal article" date="2018" name="Syst. Appl. Microbiol.">
        <title>Agrobacterium rosae sp. nov., isolated from galls on different agricultural crops.</title>
        <authorList>
            <person name="Kuzmanovic N."/>
            <person name="Pulawska J."/>
            <person name="Smalla K."/>
            <person name="Nesme X."/>
        </authorList>
    </citation>
    <scope>NUCLEOTIDE SEQUENCE [LARGE SCALE GENOMIC DNA]</scope>
    <source>
        <strain evidence="1 2">NCPPB 1650</strain>
    </source>
</reference>
<gene>
    <name evidence="1" type="ORF">CPJ18_22110</name>
</gene>
<protein>
    <submittedName>
        <fullName evidence="1">Uncharacterized protein</fullName>
    </submittedName>
</protein>
<evidence type="ECO:0000313" key="2">
    <source>
        <dbReference type="Proteomes" id="UP000237447"/>
    </source>
</evidence>
<dbReference type="RefSeq" id="WP_103660056.1">
    <property type="nucleotide sequence ID" value="NZ_NXEJ01000011.1"/>
</dbReference>
<proteinExistence type="predicted"/>
<name>A0AAE5RU46_9HYPH</name>
<dbReference type="EMBL" id="NXEJ01000011">
    <property type="protein sequence ID" value="POO49148.1"/>
    <property type="molecule type" value="Genomic_DNA"/>
</dbReference>
<accession>A0AAE5RU46</accession>
<evidence type="ECO:0000313" key="1">
    <source>
        <dbReference type="EMBL" id="POO49148.1"/>
    </source>
</evidence>
<dbReference type="AlphaFoldDB" id="A0AAE5RU46"/>
<sequence length="111" mass="12570">MDNFHAGDLLQSGSVVWEDTPTHTVTLIRDGDKIIVKTDYKNMQAMLDANAAESSDFNQTGKHSDVVKVAGIPIGLYFDWKRDGITDDPEALKRRLNDADYAKFRVNNWRL</sequence>
<dbReference type="GeneID" id="86882011"/>
<comment type="caution">
    <text evidence="1">The sequence shown here is derived from an EMBL/GenBank/DDBJ whole genome shotgun (WGS) entry which is preliminary data.</text>
</comment>
<organism evidence="1 2">
    <name type="scientific">Agrobacterium rosae</name>
    <dbReference type="NCBI Taxonomy" id="1972867"/>
    <lineage>
        <taxon>Bacteria</taxon>
        <taxon>Pseudomonadati</taxon>
        <taxon>Pseudomonadota</taxon>
        <taxon>Alphaproteobacteria</taxon>
        <taxon>Hyphomicrobiales</taxon>
        <taxon>Rhizobiaceae</taxon>
        <taxon>Rhizobium/Agrobacterium group</taxon>
        <taxon>Agrobacterium</taxon>
    </lineage>
</organism>
<dbReference type="Proteomes" id="UP000237447">
    <property type="component" value="Unassembled WGS sequence"/>
</dbReference>